<keyword evidence="7" id="KW-0732">Signal</keyword>
<dbReference type="PANTHER" id="PTHR38604:SF1">
    <property type="entry name" value="PERIPLASMIC NITRATE REDUCTASE, ELECTRON TRANSFER SUBUNIT"/>
    <property type="match status" value="1"/>
</dbReference>
<dbReference type="AlphaFoldDB" id="A0A1W1D0K4"/>
<comment type="subcellular location">
    <subcellularLocation>
        <location evidence="1">Periplasm</location>
    </subcellularLocation>
</comment>
<keyword evidence="8" id="KW-0574">Periplasm</keyword>
<evidence type="ECO:0000256" key="7">
    <source>
        <dbReference type="ARBA" id="ARBA00022729"/>
    </source>
</evidence>
<keyword evidence="6" id="KW-0479">Metal-binding</keyword>
<evidence type="ECO:0000256" key="12">
    <source>
        <dbReference type="SAM" id="MobiDB-lite"/>
    </source>
</evidence>
<keyword evidence="10" id="KW-0408">Iron</keyword>
<evidence type="ECO:0000256" key="8">
    <source>
        <dbReference type="ARBA" id="ARBA00022764"/>
    </source>
</evidence>
<reference evidence="14" key="1">
    <citation type="submission" date="2016-10" db="EMBL/GenBank/DDBJ databases">
        <authorList>
            <person name="de Groot N.N."/>
        </authorList>
    </citation>
    <scope>NUCLEOTIDE SEQUENCE</scope>
</reference>
<evidence type="ECO:0000313" key="14">
    <source>
        <dbReference type="EMBL" id="SFV71640.1"/>
    </source>
</evidence>
<accession>A0A1W1D0K4</accession>
<evidence type="ECO:0000256" key="1">
    <source>
        <dbReference type="ARBA" id="ARBA00004418"/>
    </source>
</evidence>
<dbReference type="SUPFAM" id="SSF48695">
    <property type="entry name" value="Multiheme cytochromes"/>
    <property type="match status" value="1"/>
</dbReference>
<dbReference type="PANTHER" id="PTHR38604">
    <property type="entry name" value="PERIPLASMIC NITRATE REDUCTASE, ELECTRON TRANSFER SUBUNIT"/>
    <property type="match status" value="1"/>
</dbReference>
<gene>
    <name evidence="14" type="ORF">MNB_SV-13-864</name>
</gene>
<feature type="compositionally biased region" description="Basic and acidic residues" evidence="12">
    <location>
        <begin position="155"/>
        <end position="171"/>
    </location>
</feature>
<dbReference type="Gene3D" id="1.10.760.10">
    <property type="entry name" value="Cytochrome c-like domain"/>
    <property type="match status" value="1"/>
</dbReference>
<dbReference type="Pfam" id="PF03892">
    <property type="entry name" value="NapB"/>
    <property type="match status" value="2"/>
</dbReference>
<protein>
    <recommendedName>
        <fullName evidence="3">Periplasmic nitrate reductase, electron transfer subunit</fullName>
    </recommendedName>
    <alternativeName>
        <fullName evidence="11">Diheme cytochrome c NapB</fullName>
    </alternativeName>
</protein>
<evidence type="ECO:0000256" key="6">
    <source>
        <dbReference type="ARBA" id="ARBA00022723"/>
    </source>
</evidence>
<dbReference type="GO" id="GO:0009055">
    <property type="term" value="F:electron transfer activity"/>
    <property type="evidence" value="ECO:0007669"/>
    <property type="project" value="InterPro"/>
</dbReference>
<sequence length="335" mass="36195">MKRVVKVVALGAILVSSSAYAVSIAACAGCHGQHFEKKAMGKSKIVKDMTLKEILASLKGYKAGTYGDTMKQMMVSQVKNLKDEDIEAMSLLIKIEAGTQTEKATTFAAAAAVAASGGTYIDLNAEASDELRIEQEDLGNRNTVSEKALGLRKTDLYSEDTTHGDKADYDRPAPGTSTRFERAYKDAPPMIPHSVEGLLPITKMNNQCLGCHMPEVAPSVGSTPIPATHFTNYRPTTVLEKGEVIKEGKVVGKELANSSDIVLAKAKKGDTLYQGRFNCTQCHAPQSKMKTSVANTFRPDYGDNEAKAHSSLIDHMNDGIDIEISEKHPNTEAKK</sequence>
<keyword evidence="9" id="KW-0249">Electron transport</keyword>
<dbReference type="GO" id="GO:0046872">
    <property type="term" value="F:metal ion binding"/>
    <property type="evidence" value="ECO:0007669"/>
    <property type="project" value="UniProtKB-KW"/>
</dbReference>
<dbReference type="InterPro" id="IPR009056">
    <property type="entry name" value="Cyt_c-like_dom"/>
</dbReference>
<evidence type="ECO:0000256" key="5">
    <source>
        <dbReference type="ARBA" id="ARBA00022617"/>
    </source>
</evidence>
<feature type="region of interest" description="Disordered" evidence="12">
    <location>
        <begin position="155"/>
        <end position="177"/>
    </location>
</feature>
<dbReference type="GO" id="GO:0042597">
    <property type="term" value="C:periplasmic space"/>
    <property type="evidence" value="ECO:0007669"/>
    <property type="project" value="UniProtKB-SubCell"/>
</dbReference>
<dbReference type="PROSITE" id="PS51257">
    <property type="entry name" value="PROKAR_LIPOPROTEIN"/>
    <property type="match status" value="1"/>
</dbReference>
<evidence type="ECO:0000256" key="3">
    <source>
        <dbReference type="ARBA" id="ARBA00013773"/>
    </source>
</evidence>
<keyword evidence="4" id="KW-0813">Transport</keyword>
<dbReference type="InterPro" id="IPR005591">
    <property type="entry name" value="NapB"/>
</dbReference>
<evidence type="ECO:0000256" key="9">
    <source>
        <dbReference type="ARBA" id="ARBA00022982"/>
    </source>
</evidence>
<organism evidence="14">
    <name type="scientific">hydrothermal vent metagenome</name>
    <dbReference type="NCBI Taxonomy" id="652676"/>
    <lineage>
        <taxon>unclassified sequences</taxon>
        <taxon>metagenomes</taxon>
        <taxon>ecological metagenomes</taxon>
    </lineage>
</organism>
<dbReference type="Gene3D" id="1.10.1130.10">
    <property type="entry name" value="Flavocytochrome C3, Chain A"/>
    <property type="match status" value="1"/>
</dbReference>
<evidence type="ECO:0000256" key="2">
    <source>
        <dbReference type="ARBA" id="ARBA00007368"/>
    </source>
</evidence>
<keyword evidence="5" id="KW-0349">Heme</keyword>
<comment type="similarity">
    <text evidence="2">Belongs to the NapB family.</text>
</comment>
<dbReference type="PROSITE" id="PS51007">
    <property type="entry name" value="CYTC"/>
    <property type="match status" value="1"/>
</dbReference>
<dbReference type="SUPFAM" id="SSF46626">
    <property type="entry name" value="Cytochrome c"/>
    <property type="match status" value="1"/>
</dbReference>
<proteinExistence type="inferred from homology"/>
<dbReference type="GO" id="GO:0020037">
    <property type="term" value="F:heme binding"/>
    <property type="evidence" value="ECO:0007669"/>
    <property type="project" value="InterPro"/>
</dbReference>
<evidence type="ECO:0000259" key="13">
    <source>
        <dbReference type="PROSITE" id="PS51007"/>
    </source>
</evidence>
<name>A0A1W1D0K4_9ZZZZ</name>
<dbReference type="GO" id="GO:0009061">
    <property type="term" value="P:anaerobic respiration"/>
    <property type="evidence" value="ECO:0007669"/>
    <property type="project" value="InterPro"/>
</dbReference>
<evidence type="ECO:0000256" key="4">
    <source>
        <dbReference type="ARBA" id="ARBA00022448"/>
    </source>
</evidence>
<dbReference type="EMBL" id="FPHM01000287">
    <property type="protein sequence ID" value="SFV71640.1"/>
    <property type="molecule type" value="Genomic_DNA"/>
</dbReference>
<dbReference type="InterPro" id="IPR036909">
    <property type="entry name" value="Cyt_c-like_dom_sf"/>
</dbReference>
<dbReference type="Pfam" id="PF00034">
    <property type="entry name" value="Cytochrom_C"/>
    <property type="match status" value="1"/>
</dbReference>
<feature type="domain" description="Cytochrome c" evidence="13">
    <location>
        <begin position="6"/>
        <end position="97"/>
    </location>
</feature>
<evidence type="ECO:0000256" key="11">
    <source>
        <dbReference type="ARBA" id="ARBA00031832"/>
    </source>
</evidence>
<dbReference type="InterPro" id="IPR036280">
    <property type="entry name" value="Multihaem_cyt_sf"/>
</dbReference>
<evidence type="ECO:0000256" key="10">
    <source>
        <dbReference type="ARBA" id="ARBA00023004"/>
    </source>
</evidence>